<dbReference type="Proteomes" id="UP000051256">
    <property type="component" value="Unassembled WGS sequence"/>
</dbReference>
<name>A0A0R2D0R5_9LACO</name>
<protein>
    <submittedName>
        <fullName evidence="1">Uncharacterized protein</fullName>
    </submittedName>
</protein>
<dbReference type="PATRIC" id="fig|1423802.4.peg.285"/>
<proteinExistence type="predicted"/>
<comment type="caution">
    <text evidence="1">The sequence shown here is derived from an EMBL/GenBank/DDBJ whole genome shotgun (WGS) entry which is preliminary data.</text>
</comment>
<sequence>MYQGSYETQPEILMNFAQALTLPATMNDEAATANEEGRKVIKAGTPLGADKDFRRNAGVILTPVTDATKVQAIAMHNVDITDGPKAATVIKRGDIAYDNMAEDVQALFTDEIQKALTHIILV</sequence>
<dbReference type="STRING" id="1423802.FC56_GL000277"/>
<dbReference type="RefSeq" id="WP_056978150.1">
    <property type="nucleotide sequence ID" value="NZ_AYZR01000008.1"/>
</dbReference>
<reference evidence="1 2" key="1">
    <citation type="journal article" date="2015" name="Genome Announc.">
        <title>Expanding the biotechnology potential of lactobacilli through comparative genomics of 213 strains and associated genera.</title>
        <authorList>
            <person name="Sun Z."/>
            <person name="Harris H.M."/>
            <person name="McCann A."/>
            <person name="Guo C."/>
            <person name="Argimon S."/>
            <person name="Zhang W."/>
            <person name="Yang X."/>
            <person name="Jeffery I.B."/>
            <person name="Cooney J.C."/>
            <person name="Kagawa T.F."/>
            <person name="Liu W."/>
            <person name="Song Y."/>
            <person name="Salvetti E."/>
            <person name="Wrobel A."/>
            <person name="Rasinkangas P."/>
            <person name="Parkhill J."/>
            <person name="Rea M.C."/>
            <person name="O'Sullivan O."/>
            <person name="Ritari J."/>
            <person name="Douillard F.P."/>
            <person name="Paul Ross R."/>
            <person name="Yang R."/>
            <person name="Briner A.E."/>
            <person name="Felis G.E."/>
            <person name="de Vos W.M."/>
            <person name="Barrangou R."/>
            <person name="Klaenhammer T.R."/>
            <person name="Caufield P.W."/>
            <person name="Cui Y."/>
            <person name="Zhang H."/>
            <person name="O'Toole P.W."/>
        </authorList>
    </citation>
    <scope>NUCLEOTIDE SEQUENCE [LARGE SCALE GENOMIC DNA]</scope>
    <source>
        <strain evidence="1 2">DSM 24302</strain>
    </source>
</reference>
<evidence type="ECO:0000313" key="2">
    <source>
        <dbReference type="Proteomes" id="UP000051256"/>
    </source>
</evidence>
<dbReference type="EMBL" id="AYZR01000008">
    <property type="protein sequence ID" value="KRM93564.1"/>
    <property type="molecule type" value="Genomic_DNA"/>
</dbReference>
<organism evidence="1 2">
    <name type="scientific">Lentilactobacillus senioris DSM 24302 = JCM 17472</name>
    <dbReference type="NCBI Taxonomy" id="1423802"/>
    <lineage>
        <taxon>Bacteria</taxon>
        <taxon>Bacillati</taxon>
        <taxon>Bacillota</taxon>
        <taxon>Bacilli</taxon>
        <taxon>Lactobacillales</taxon>
        <taxon>Lactobacillaceae</taxon>
        <taxon>Lentilactobacillus</taxon>
    </lineage>
</organism>
<dbReference type="AlphaFoldDB" id="A0A0R2D0R5"/>
<gene>
    <name evidence="1" type="ORF">FC56_GL000277</name>
</gene>
<accession>A0A0R2D0R5</accession>
<keyword evidence="2" id="KW-1185">Reference proteome</keyword>
<evidence type="ECO:0000313" key="1">
    <source>
        <dbReference type="EMBL" id="KRM93564.1"/>
    </source>
</evidence>